<reference evidence="2" key="1">
    <citation type="submission" date="2021-02" db="EMBL/GenBank/DDBJ databases">
        <authorList>
            <person name="Dougan E. K."/>
            <person name="Rhodes N."/>
            <person name="Thang M."/>
            <person name="Chan C."/>
        </authorList>
    </citation>
    <scope>NUCLEOTIDE SEQUENCE</scope>
</reference>
<accession>A0A812S6P2</accession>
<dbReference type="OrthoDB" id="439507at2759"/>
<evidence type="ECO:0000313" key="3">
    <source>
        <dbReference type="Proteomes" id="UP000649617"/>
    </source>
</evidence>
<sequence length="734" mass="79228">MVDSYRTAYKNWCTGGKVGKVKWSIIQYKESVEATSGTRLAENQQLMWERQALLFWQSVDGGAHSEEESQQKWNALAARVGEPGVIYDKKGPERKPLRLAITREDMVINYNDVARKRQMEWTEKVKNDDASVAKSMKRIMTNHDMVGGSSSAMKGIIPGPEDLAQMMVQGGGGTAFDSASVKIGDVRNLIPDDDMGDGEVAATAEGDAKMDDDAEEPGSDGEAPDTNKKVKWFDKDRAVNAAQKLLTSQEKKLHEAHSQRVSELQAALKEIGNLSPSERLQYQGEERIANVRLKFLLALSSDATELNSLIDDFSQPNPSPTKGAQAAAEAALSAVDHGSTAAGLAALGNSPPCKQFKELKLLAELSIFKDEVLNCSTADEISEHKKQFARMKAVLNDIKKVGTLMKKEKTKAAAAKSKPGAKPTQAPAHAIFEAGSELVDALPSVSESALKNMCLEKPAIISFENETLGKLFGSDVKVAMGQLKKLFKQPGATHSRAEVGLDLSVVKHVAKQLDGMLPDGMSFYTGMADSLPKDVESLAIQTLHKNMLSTSYAILANNATFATEKFFLPCLRFASEGLRHVVLAPYDKVLDFISSPGAPQSKLADPQAKQGVNQFLKFCNADKLKAFVEASGSKCLGGVVHATEVLYVPAGWAFAEQTKDMSLGLKMPVLVRAACACDFFSKLQTLPGDVPSDQGLLAKAYYHACSVNPPTAAAANQNKKDGPEGDAKDALTEL</sequence>
<keyword evidence="3" id="KW-1185">Reference proteome</keyword>
<dbReference type="AlphaFoldDB" id="A0A812S6P2"/>
<dbReference type="Proteomes" id="UP000649617">
    <property type="component" value="Unassembled WGS sequence"/>
</dbReference>
<organism evidence="2 3">
    <name type="scientific">Symbiodinium pilosum</name>
    <name type="common">Dinoflagellate</name>
    <dbReference type="NCBI Taxonomy" id="2952"/>
    <lineage>
        <taxon>Eukaryota</taxon>
        <taxon>Sar</taxon>
        <taxon>Alveolata</taxon>
        <taxon>Dinophyceae</taxon>
        <taxon>Suessiales</taxon>
        <taxon>Symbiodiniaceae</taxon>
        <taxon>Symbiodinium</taxon>
    </lineage>
</organism>
<feature type="region of interest" description="Disordered" evidence="1">
    <location>
        <begin position="205"/>
        <end position="229"/>
    </location>
</feature>
<protein>
    <recommendedName>
        <fullName evidence="4">JmjC domain-containing protein</fullName>
    </recommendedName>
</protein>
<gene>
    <name evidence="2" type="ORF">SPIL2461_LOCUS11743</name>
</gene>
<evidence type="ECO:0008006" key="4">
    <source>
        <dbReference type="Google" id="ProtNLM"/>
    </source>
</evidence>
<feature type="region of interest" description="Disordered" evidence="1">
    <location>
        <begin position="712"/>
        <end position="734"/>
    </location>
</feature>
<comment type="caution">
    <text evidence="2">The sequence shown here is derived from an EMBL/GenBank/DDBJ whole genome shotgun (WGS) entry which is preliminary data.</text>
</comment>
<evidence type="ECO:0000313" key="2">
    <source>
        <dbReference type="EMBL" id="CAE7466845.1"/>
    </source>
</evidence>
<feature type="compositionally biased region" description="Acidic residues" evidence="1">
    <location>
        <begin position="212"/>
        <end position="223"/>
    </location>
</feature>
<dbReference type="EMBL" id="CAJNIZ010023158">
    <property type="protein sequence ID" value="CAE7466845.1"/>
    <property type="molecule type" value="Genomic_DNA"/>
</dbReference>
<feature type="compositionally biased region" description="Basic and acidic residues" evidence="1">
    <location>
        <begin position="718"/>
        <end position="734"/>
    </location>
</feature>
<name>A0A812S6P2_SYMPI</name>
<proteinExistence type="predicted"/>
<evidence type="ECO:0000256" key="1">
    <source>
        <dbReference type="SAM" id="MobiDB-lite"/>
    </source>
</evidence>